<dbReference type="GO" id="GO:0080031">
    <property type="term" value="F:methyl salicylate esterase activity"/>
    <property type="evidence" value="ECO:0007669"/>
    <property type="project" value="TreeGrafter"/>
</dbReference>
<proteinExistence type="predicted"/>
<dbReference type="InterPro" id="IPR000073">
    <property type="entry name" value="AB_hydrolase_1"/>
</dbReference>
<dbReference type="PANTHER" id="PTHR10992:SF1032">
    <property type="entry name" value="METHYLESTERASE 17"/>
    <property type="match status" value="1"/>
</dbReference>
<accession>A0A2R4XGA7</accession>
<dbReference type="SUPFAM" id="SSF53474">
    <property type="entry name" value="alpha/beta-Hydrolases"/>
    <property type="match status" value="1"/>
</dbReference>
<evidence type="ECO:0000313" key="2">
    <source>
        <dbReference type="EMBL" id="AWB32856.1"/>
    </source>
</evidence>
<evidence type="ECO:0000313" key="3">
    <source>
        <dbReference type="Proteomes" id="UP000244571"/>
    </source>
</evidence>
<dbReference type="RefSeq" id="WP_108620297.1">
    <property type="nucleotide sequence ID" value="NZ_CP028901.1"/>
</dbReference>
<evidence type="ECO:0000259" key="1">
    <source>
        <dbReference type="Pfam" id="PF12697"/>
    </source>
</evidence>
<feature type="domain" description="AB hydrolase-1" evidence="1">
    <location>
        <begin position="10"/>
        <end position="235"/>
    </location>
</feature>
<reference evidence="2 3" key="1">
    <citation type="submission" date="2018-04" db="EMBL/GenBank/DDBJ databases">
        <title>Bordetella sp. HZ20 isolated from seawater.</title>
        <authorList>
            <person name="Sun C."/>
        </authorList>
    </citation>
    <scope>NUCLEOTIDE SEQUENCE [LARGE SCALE GENOMIC DNA]</scope>
    <source>
        <strain evidence="2 3">HZ20</strain>
    </source>
</reference>
<keyword evidence="2" id="KW-0378">Hydrolase</keyword>
<name>A0A2R4XGA7_9BURK</name>
<protein>
    <submittedName>
        <fullName evidence="2">Alpha/beta hydrolase</fullName>
    </submittedName>
</protein>
<dbReference type="GO" id="GO:0080032">
    <property type="term" value="F:methyl jasmonate esterase activity"/>
    <property type="evidence" value="ECO:0007669"/>
    <property type="project" value="TreeGrafter"/>
</dbReference>
<dbReference type="GO" id="GO:0080030">
    <property type="term" value="F:methyl indole-3-acetate esterase activity"/>
    <property type="evidence" value="ECO:0007669"/>
    <property type="project" value="TreeGrafter"/>
</dbReference>
<dbReference type="GO" id="GO:0009694">
    <property type="term" value="P:jasmonic acid metabolic process"/>
    <property type="evidence" value="ECO:0007669"/>
    <property type="project" value="TreeGrafter"/>
</dbReference>
<dbReference type="GO" id="GO:0009696">
    <property type="term" value="P:salicylic acid metabolic process"/>
    <property type="evidence" value="ECO:0007669"/>
    <property type="project" value="TreeGrafter"/>
</dbReference>
<organism evidence="2 3">
    <name type="scientific">Orrella marina</name>
    <dbReference type="NCBI Taxonomy" id="2163011"/>
    <lineage>
        <taxon>Bacteria</taxon>
        <taxon>Pseudomonadati</taxon>
        <taxon>Pseudomonadota</taxon>
        <taxon>Betaproteobacteria</taxon>
        <taxon>Burkholderiales</taxon>
        <taxon>Alcaligenaceae</taxon>
        <taxon>Orrella</taxon>
    </lineage>
</organism>
<dbReference type="InterPro" id="IPR029058">
    <property type="entry name" value="AB_hydrolase_fold"/>
</dbReference>
<dbReference type="Gene3D" id="3.40.50.1820">
    <property type="entry name" value="alpha/beta hydrolase"/>
    <property type="match status" value="1"/>
</dbReference>
<dbReference type="KEGG" id="boz:DBV39_03000"/>
<dbReference type="Pfam" id="PF12697">
    <property type="entry name" value="Abhydrolase_6"/>
    <property type="match status" value="1"/>
</dbReference>
<keyword evidence="3" id="KW-1185">Reference proteome</keyword>
<gene>
    <name evidence="2" type="ORF">DBV39_03000</name>
</gene>
<dbReference type="PANTHER" id="PTHR10992">
    <property type="entry name" value="METHYLESTERASE FAMILY MEMBER"/>
    <property type="match status" value="1"/>
</dbReference>
<dbReference type="Proteomes" id="UP000244571">
    <property type="component" value="Chromosome"/>
</dbReference>
<sequence>MTDIQKKRPFVLVHGACHGGWCWKKLTPLLRAAGHDVYTPTQTGLGERSHLLQPGLGLDVFIDDIANLIFWEDLHDVILVGHSFGGITITGLADRMPDRISQLVYLDSLIVQDGESPFDILPPAVARARQEESLATSGGLTMAVPPPEMFGVTDPTDAQWLRERCTPHPMSTYEDRLPLRHPTGNGLPTTYIAVTPYYGPTTSSREYAQSRKDWTYIEMQAGHDAMVTHAEDLARLLLATPD</sequence>
<dbReference type="EMBL" id="CP028901">
    <property type="protein sequence ID" value="AWB32856.1"/>
    <property type="molecule type" value="Genomic_DNA"/>
</dbReference>
<dbReference type="InterPro" id="IPR045889">
    <property type="entry name" value="MES/HNL"/>
</dbReference>
<dbReference type="AlphaFoldDB" id="A0A2R4XGA7"/>
<dbReference type="OrthoDB" id="9112061at2"/>